<dbReference type="InterPro" id="IPR009078">
    <property type="entry name" value="Ferritin-like_SF"/>
</dbReference>
<dbReference type="CDD" id="cd00657">
    <property type="entry name" value="Ferritin_like"/>
    <property type="match status" value="1"/>
</dbReference>
<proteinExistence type="predicted"/>
<sequence length="145" mass="17155">MDQSYYPHIWSRQNQQLQLQISEAINGEYSAIQCYERISAMAPSQSVRNQILEIRTDEISHFQHFRRIYTSLFGAQPSVKITEECPNNYREALDFAFRDEQQTVDKYLDITELTNDSSIKEAFRRAAADEQNHAVWFLYFMSQNQ</sequence>
<evidence type="ECO:0000313" key="2">
    <source>
        <dbReference type="Proteomes" id="UP000823486"/>
    </source>
</evidence>
<reference evidence="1 2" key="1">
    <citation type="submission" date="2021-01" db="EMBL/GenBank/DDBJ databases">
        <title>Genomic Encyclopedia of Type Strains, Phase IV (KMG-IV): sequencing the most valuable type-strain genomes for metagenomic binning, comparative biology and taxonomic classification.</title>
        <authorList>
            <person name="Goeker M."/>
        </authorList>
    </citation>
    <scope>NUCLEOTIDE SEQUENCE [LARGE SCALE GENOMIC DNA]</scope>
    <source>
        <strain evidence="1 2">DSM 105482</strain>
    </source>
</reference>
<dbReference type="Proteomes" id="UP000823486">
    <property type="component" value="Unassembled WGS sequence"/>
</dbReference>
<dbReference type="InterPro" id="IPR012347">
    <property type="entry name" value="Ferritin-like"/>
</dbReference>
<dbReference type="Gene3D" id="1.20.1260.10">
    <property type="match status" value="1"/>
</dbReference>
<evidence type="ECO:0000313" key="1">
    <source>
        <dbReference type="EMBL" id="MBM7692783.1"/>
    </source>
</evidence>
<name>A0ABS2QJV7_9BACI</name>
<gene>
    <name evidence="1" type="ORF">JOC77_002214</name>
</gene>
<dbReference type="EMBL" id="JAFBFI010000008">
    <property type="protein sequence ID" value="MBM7692783.1"/>
    <property type="molecule type" value="Genomic_DNA"/>
</dbReference>
<protein>
    <submittedName>
        <fullName evidence="1">Rubrerythrin</fullName>
    </submittedName>
</protein>
<accession>A0ABS2QJV7</accession>
<organism evidence="1 2">
    <name type="scientific">Peribacillus deserti</name>
    <dbReference type="NCBI Taxonomy" id="673318"/>
    <lineage>
        <taxon>Bacteria</taxon>
        <taxon>Bacillati</taxon>
        <taxon>Bacillota</taxon>
        <taxon>Bacilli</taxon>
        <taxon>Bacillales</taxon>
        <taxon>Bacillaceae</taxon>
        <taxon>Peribacillus</taxon>
    </lineage>
</organism>
<dbReference type="RefSeq" id="WP_204542922.1">
    <property type="nucleotide sequence ID" value="NZ_JAFBFI010000008.1"/>
</dbReference>
<comment type="caution">
    <text evidence="1">The sequence shown here is derived from an EMBL/GenBank/DDBJ whole genome shotgun (WGS) entry which is preliminary data.</text>
</comment>
<dbReference type="Pfam" id="PF13668">
    <property type="entry name" value="Ferritin_2"/>
    <property type="match status" value="1"/>
</dbReference>
<dbReference type="SUPFAM" id="SSF47240">
    <property type="entry name" value="Ferritin-like"/>
    <property type="match status" value="1"/>
</dbReference>
<keyword evidence="2" id="KW-1185">Reference proteome</keyword>